<feature type="compositionally biased region" description="Basic and acidic residues" evidence="1">
    <location>
        <begin position="358"/>
        <end position="376"/>
    </location>
</feature>
<protein>
    <submittedName>
        <fullName evidence="2">Uncharacterized protein</fullName>
    </submittedName>
</protein>
<keyword evidence="3" id="KW-1185">Reference proteome</keyword>
<sequence>MKECRAEDALDRLWAAVVSRRPWRGAPDLRLGRDAGFDMELVCAKAEEYGFPCFKRLPSELVRIVYTHSSLATFWRYIAIVSLARKLGAAPTRSGSLPLRDVSAWSRGWERPALLPSPPPERLSSIRLTVDWHGVKQIERLSGMPPCRRWVSENARFIILTEGVVDQLENIMVQYKYGILRLVMPDSFGGSHIWDMPDPPPLADCRFSGAVIPQATQFRAIDLRRATGLTFHFNHNKVYEIFAHTRAAPYARRATSQQHHGVPHVTYRRAWVHLPIPKGEEILAIAVRMTHGSHHELSTQKPCFLFRMKLTGDVALGPNYSGDYEDVNLSQASPELLIYNTLSAGPATLFGAYPRRVRGQENDTERNDDDNSRDNDGNSNSQALFFSAPLDNVTRLQVLGDPGSGHCHAVLLDYANGSRRALGNCRLGVDPVIGTYLEPARICCRPVTPVTPTAAETAAARGPSIFTIARSFTGTEHLFVTGRTMMQVDSGPEPANSAHRHRDCCGGGGGDDEDFYEDAMGHHYHDSNNYGWKCSSLQGNTMKMWFSAEKSIIHITPAATSPTG</sequence>
<accession>A0ABR1R6I8</accession>
<evidence type="ECO:0000313" key="3">
    <source>
        <dbReference type="Proteomes" id="UP001396898"/>
    </source>
</evidence>
<organism evidence="2 3">
    <name type="scientific">Apiospora marii</name>
    <dbReference type="NCBI Taxonomy" id="335849"/>
    <lineage>
        <taxon>Eukaryota</taxon>
        <taxon>Fungi</taxon>
        <taxon>Dikarya</taxon>
        <taxon>Ascomycota</taxon>
        <taxon>Pezizomycotina</taxon>
        <taxon>Sordariomycetes</taxon>
        <taxon>Xylariomycetidae</taxon>
        <taxon>Amphisphaeriales</taxon>
        <taxon>Apiosporaceae</taxon>
        <taxon>Apiospora</taxon>
    </lineage>
</organism>
<proteinExistence type="predicted"/>
<dbReference type="EMBL" id="JAQQWI010000018">
    <property type="protein sequence ID" value="KAK8001404.1"/>
    <property type="molecule type" value="Genomic_DNA"/>
</dbReference>
<evidence type="ECO:0000313" key="2">
    <source>
        <dbReference type="EMBL" id="KAK8001404.1"/>
    </source>
</evidence>
<comment type="caution">
    <text evidence="2">The sequence shown here is derived from an EMBL/GenBank/DDBJ whole genome shotgun (WGS) entry which is preliminary data.</text>
</comment>
<feature type="region of interest" description="Disordered" evidence="1">
    <location>
        <begin position="353"/>
        <end position="381"/>
    </location>
</feature>
<evidence type="ECO:0000256" key="1">
    <source>
        <dbReference type="SAM" id="MobiDB-lite"/>
    </source>
</evidence>
<gene>
    <name evidence="2" type="ORF">PG991_013626</name>
</gene>
<dbReference type="Proteomes" id="UP001396898">
    <property type="component" value="Unassembled WGS sequence"/>
</dbReference>
<name>A0ABR1R6I8_9PEZI</name>
<reference evidence="2 3" key="1">
    <citation type="submission" date="2023-01" db="EMBL/GenBank/DDBJ databases">
        <title>Analysis of 21 Apiospora genomes using comparative genomics revels a genus with tremendous synthesis potential of carbohydrate active enzymes and secondary metabolites.</title>
        <authorList>
            <person name="Sorensen T."/>
        </authorList>
    </citation>
    <scope>NUCLEOTIDE SEQUENCE [LARGE SCALE GENOMIC DNA]</scope>
    <source>
        <strain evidence="2 3">CBS 20057</strain>
    </source>
</reference>